<dbReference type="EMBL" id="REGN01002522">
    <property type="protein sequence ID" value="RNA27605.1"/>
    <property type="molecule type" value="Genomic_DNA"/>
</dbReference>
<dbReference type="Proteomes" id="UP000276133">
    <property type="component" value="Unassembled WGS sequence"/>
</dbReference>
<dbReference type="AlphaFoldDB" id="A0A3M7RW98"/>
<protein>
    <submittedName>
        <fullName evidence="1">Uncharacterized protein</fullName>
    </submittedName>
</protein>
<keyword evidence="2" id="KW-1185">Reference proteome</keyword>
<evidence type="ECO:0000313" key="2">
    <source>
        <dbReference type="Proteomes" id="UP000276133"/>
    </source>
</evidence>
<accession>A0A3M7RW98</accession>
<evidence type="ECO:0000313" key="1">
    <source>
        <dbReference type="EMBL" id="RNA27605.1"/>
    </source>
</evidence>
<reference evidence="1 2" key="1">
    <citation type="journal article" date="2018" name="Sci. Rep.">
        <title>Genomic signatures of local adaptation to the degree of environmental predictability in rotifers.</title>
        <authorList>
            <person name="Franch-Gras L."/>
            <person name="Hahn C."/>
            <person name="Garcia-Roger E.M."/>
            <person name="Carmona M.J."/>
            <person name="Serra M."/>
            <person name="Gomez A."/>
        </authorList>
    </citation>
    <scope>NUCLEOTIDE SEQUENCE [LARGE SCALE GENOMIC DNA]</scope>
    <source>
        <strain evidence="1">HYR1</strain>
    </source>
</reference>
<proteinExistence type="predicted"/>
<gene>
    <name evidence="1" type="ORF">BpHYR1_038279</name>
</gene>
<organism evidence="1 2">
    <name type="scientific">Brachionus plicatilis</name>
    <name type="common">Marine rotifer</name>
    <name type="synonym">Brachionus muelleri</name>
    <dbReference type="NCBI Taxonomy" id="10195"/>
    <lineage>
        <taxon>Eukaryota</taxon>
        <taxon>Metazoa</taxon>
        <taxon>Spiralia</taxon>
        <taxon>Gnathifera</taxon>
        <taxon>Rotifera</taxon>
        <taxon>Eurotatoria</taxon>
        <taxon>Monogononta</taxon>
        <taxon>Pseudotrocha</taxon>
        <taxon>Ploima</taxon>
        <taxon>Brachionidae</taxon>
        <taxon>Brachionus</taxon>
    </lineage>
</organism>
<name>A0A3M7RW98_BRAPC</name>
<comment type="caution">
    <text evidence="1">The sequence shown here is derived from an EMBL/GenBank/DDBJ whole genome shotgun (WGS) entry which is preliminary data.</text>
</comment>
<sequence>MNLENRDNDHKYHDFQHIRNITVTSHDISLNEIMTCQTMFNLYDMKLTFVKNTSAETIFLFSYCLDNQFYILLSFKDQLIKMNQFETKQISFFSKE</sequence>